<name>F4XS80_9CYAN</name>
<dbReference type="Proteomes" id="UP000003959">
    <property type="component" value="Unassembled WGS sequence"/>
</dbReference>
<accession>F4XS80</accession>
<gene>
    <name evidence="1" type="ORF">LYNGBM3L_15050</name>
</gene>
<keyword evidence="2" id="KW-1185">Reference proteome</keyword>
<proteinExistence type="predicted"/>
<evidence type="ECO:0000313" key="2">
    <source>
        <dbReference type="Proteomes" id="UP000003959"/>
    </source>
</evidence>
<protein>
    <submittedName>
        <fullName evidence="1">Uncharacterized protein</fullName>
    </submittedName>
</protein>
<dbReference type="HOGENOM" id="CLU_3119933_0_0_3"/>
<evidence type="ECO:0000313" key="1">
    <source>
        <dbReference type="EMBL" id="EGJ32551.1"/>
    </source>
</evidence>
<dbReference type="AlphaFoldDB" id="F4XS80"/>
<sequence length="50" mass="5632">MAQAKNIVAEADRMKDIVDQDKGTLFLDEIGELPPRITAQITSRYSRRGI</sequence>
<dbReference type="EMBL" id="GL890916">
    <property type="protein sequence ID" value="EGJ32551.1"/>
    <property type="molecule type" value="Genomic_DNA"/>
</dbReference>
<organism evidence="1 2">
    <name type="scientific">Moorena producens 3L</name>
    <dbReference type="NCBI Taxonomy" id="489825"/>
    <lineage>
        <taxon>Bacteria</taxon>
        <taxon>Bacillati</taxon>
        <taxon>Cyanobacteriota</taxon>
        <taxon>Cyanophyceae</taxon>
        <taxon>Coleofasciculales</taxon>
        <taxon>Coleofasciculaceae</taxon>
        <taxon>Moorena</taxon>
    </lineage>
</organism>
<reference evidence="2" key="1">
    <citation type="journal article" date="2011" name="Proc. Natl. Acad. Sci. U.S.A.">
        <title>Genomic insights into the physiology and ecology of the marine filamentous cyanobacterium Lyngbya majuscula.</title>
        <authorList>
            <person name="Jones A.C."/>
            <person name="Monroe E.A."/>
            <person name="Podell S."/>
            <person name="Hess W.R."/>
            <person name="Klages S."/>
            <person name="Esquenazi E."/>
            <person name="Niessen S."/>
            <person name="Hoover H."/>
            <person name="Rothmann M."/>
            <person name="Lasken R.S."/>
            <person name="Yates J.R.III."/>
            <person name="Reinhardt R."/>
            <person name="Kube M."/>
            <person name="Burkart M.D."/>
            <person name="Allen E.E."/>
            <person name="Dorrestein P.C."/>
            <person name="Gerwick W.H."/>
            <person name="Gerwick L."/>
        </authorList>
    </citation>
    <scope>NUCLEOTIDE SEQUENCE [LARGE SCALE GENOMIC DNA]</scope>
    <source>
        <strain evidence="2">3L</strain>
    </source>
</reference>
<dbReference type="RefSeq" id="WP_008184489.1">
    <property type="nucleotide sequence ID" value="NZ_MKZR01000013.1"/>
</dbReference>